<name>A0ABQ5S9G6_9CHLO</name>
<dbReference type="Proteomes" id="UP001165090">
    <property type="component" value="Unassembled WGS sequence"/>
</dbReference>
<organism evidence="1 2">
    <name type="scientific">Volvox africanus</name>
    <dbReference type="NCBI Taxonomy" id="51714"/>
    <lineage>
        <taxon>Eukaryota</taxon>
        <taxon>Viridiplantae</taxon>
        <taxon>Chlorophyta</taxon>
        <taxon>core chlorophytes</taxon>
        <taxon>Chlorophyceae</taxon>
        <taxon>CS clade</taxon>
        <taxon>Chlamydomonadales</taxon>
        <taxon>Volvocaceae</taxon>
        <taxon>Volvox</taxon>
    </lineage>
</organism>
<evidence type="ECO:0000313" key="1">
    <source>
        <dbReference type="EMBL" id="GLI66419.1"/>
    </source>
</evidence>
<evidence type="ECO:0000313" key="2">
    <source>
        <dbReference type="Proteomes" id="UP001165090"/>
    </source>
</evidence>
<comment type="caution">
    <text evidence="1">The sequence shown here is derived from an EMBL/GenBank/DDBJ whole genome shotgun (WGS) entry which is preliminary data.</text>
</comment>
<gene>
    <name evidence="1" type="ORF">VaNZ11_010213</name>
</gene>
<keyword evidence="2" id="KW-1185">Reference proteome</keyword>
<accession>A0ABQ5S9G6</accession>
<proteinExistence type="predicted"/>
<sequence length="197" mass="21541">MTRDLAATRPAPNLPGAPCLLLRYGPICGGYRRDGCHGMWKRFLAALYNGSGDVGFGGKDGATSGHADHTRVSASVPGVESIISRTEFDSGSALDWNGKQNPPPTWVQSGDLRLAGAWGCVGASFMAEERGVPLMRVADFQVCARLRWLLQKGRGLDKTICTVKGHCLFKSIMLGTRDGLVVYIYRGIWWQRKFGFF</sequence>
<protein>
    <submittedName>
        <fullName evidence="1">Uncharacterized protein</fullName>
    </submittedName>
</protein>
<dbReference type="EMBL" id="BSDZ01000032">
    <property type="protein sequence ID" value="GLI66419.1"/>
    <property type="molecule type" value="Genomic_DNA"/>
</dbReference>
<reference evidence="1 2" key="1">
    <citation type="journal article" date="2023" name="IScience">
        <title>Expanded male sex-determining region conserved during the evolution of homothallism in the green alga Volvox.</title>
        <authorList>
            <person name="Yamamoto K."/>
            <person name="Matsuzaki R."/>
            <person name="Mahakham W."/>
            <person name="Heman W."/>
            <person name="Sekimoto H."/>
            <person name="Kawachi M."/>
            <person name="Minakuchi Y."/>
            <person name="Toyoda A."/>
            <person name="Nozaki H."/>
        </authorList>
    </citation>
    <scope>NUCLEOTIDE SEQUENCE [LARGE SCALE GENOMIC DNA]</scope>
    <source>
        <strain evidence="1 2">NIES-4468</strain>
    </source>
</reference>